<dbReference type="GO" id="GO:0010181">
    <property type="term" value="F:FMN binding"/>
    <property type="evidence" value="ECO:0007669"/>
    <property type="project" value="InterPro"/>
</dbReference>
<organism evidence="8 9">
    <name type="scientific">Massilia glaciei</name>
    <dbReference type="NCBI Taxonomy" id="1524097"/>
    <lineage>
        <taxon>Bacteria</taxon>
        <taxon>Pseudomonadati</taxon>
        <taxon>Pseudomonadota</taxon>
        <taxon>Betaproteobacteria</taxon>
        <taxon>Burkholderiales</taxon>
        <taxon>Oxalobacteraceae</taxon>
        <taxon>Telluria group</taxon>
        <taxon>Massilia</taxon>
    </lineage>
</organism>
<accession>A0A2U2HIF5</accession>
<dbReference type="RefSeq" id="WP_106758483.1">
    <property type="nucleotide sequence ID" value="NZ_PXWF02000245.1"/>
</dbReference>
<evidence type="ECO:0000313" key="8">
    <source>
        <dbReference type="EMBL" id="PWF46132.1"/>
    </source>
</evidence>
<dbReference type="PRINTS" id="PR00369">
    <property type="entry name" value="FLAVODOXIN"/>
</dbReference>
<evidence type="ECO:0000259" key="7">
    <source>
        <dbReference type="PROSITE" id="PS51384"/>
    </source>
</evidence>
<dbReference type="OrthoDB" id="9816402at2"/>
<feature type="transmembrane region" description="Helical" evidence="5">
    <location>
        <begin position="6"/>
        <end position="27"/>
    </location>
</feature>
<evidence type="ECO:0000256" key="4">
    <source>
        <dbReference type="ARBA" id="ARBA00023797"/>
    </source>
</evidence>
<feature type="domain" description="Flavodoxin-like" evidence="6">
    <location>
        <begin position="42"/>
        <end position="179"/>
    </location>
</feature>
<dbReference type="PROSITE" id="PS50902">
    <property type="entry name" value="FLAVODOXIN_LIKE"/>
    <property type="match status" value="1"/>
</dbReference>
<dbReference type="InterPro" id="IPR039261">
    <property type="entry name" value="FNR_nucleotide-bd"/>
</dbReference>
<keyword evidence="2" id="KW-0288">FMN</keyword>
<dbReference type="AlphaFoldDB" id="A0A2U2HIF5"/>
<sequence length="444" mass="48781">MTSDPVRLWGAAAMLLAWLLLCAAIVLRRRLSQRAATRPVQWIVAYASQTGSADHLAQLTVATLKTAGLSALDCSLSELEPAQLRQSDRILFIVSTYGEGDPPDNALRFVRAEMQGAPRLGHLHYAVLALGDSSYAQYCGFGRALDQWLGACGANPLFDRIEVDRGAAPAITAWQEHLCHLAGAVDAPDWSEPAYADWRIVERAEINAGSAGEPVFRVALAPADGVFPDWEAGDLAQVSVPGEPGLPREYSIASLPAEGRLELLVRLHRRADGSHGSASGFLCLHAPLAAPIALRVREHKRFRIGENRWRPLILIGNGTGMAGLRAHFKERDFRAIDCWLVFGERNEASDFHYREDVEASVAMATLVRFDGVFSRDQEQRRYVQHVLRESGAALRDWVERGAAIYVCGGLLTMAAGVHEVLEAELGKAKLEQLADEGRYRRDVY</sequence>
<dbReference type="Proteomes" id="UP000241421">
    <property type="component" value="Unassembled WGS sequence"/>
</dbReference>
<name>A0A2U2HIF5_9BURK</name>
<proteinExistence type="predicted"/>
<protein>
    <recommendedName>
        <fullName evidence="4">NADPH--hemoprotein reductase</fullName>
        <ecNumber evidence="4">1.6.2.4</ecNumber>
    </recommendedName>
</protein>
<dbReference type="InterPro" id="IPR017927">
    <property type="entry name" value="FAD-bd_FR_type"/>
</dbReference>
<dbReference type="Gene3D" id="3.40.50.80">
    <property type="entry name" value="Nucleotide-binding domain of ferredoxin-NADP reductase (FNR) module"/>
    <property type="match status" value="1"/>
</dbReference>
<dbReference type="PROSITE" id="PS51384">
    <property type="entry name" value="FAD_FR"/>
    <property type="match status" value="1"/>
</dbReference>
<dbReference type="SUPFAM" id="SSF63380">
    <property type="entry name" value="Riboflavin synthase domain-like"/>
    <property type="match status" value="1"/>
</dbReference>
<dbReference type="InterPro" id="IPR001433">
    <property type="entry name" value="OxRdtase_FAD/NAD-bd"/>
</dbReference>
<comment type="caution">
    <text evidence="8">The sequence shown here is derived from an EMBL/GenBank/DDBJ whole genome shotgun (WGS) entry which is preliminary data.</text>
</comment>
<dbReference type="EC" id="1.6.2.4" evidence="4"/>
<dbReference type="PRINTS" id="PR00371">
    <property type="entry name" value="FPNCR"/>
</dbReference>
<dbReference type="GO" id="GO:0050660">
    <property type="term" value="F:flavin adenine dinucleotide binding"/>
    <property type="evidence" value="ECO:0007669"/>
    <property type="project" value="TreeGrafter"/>
</dbReference>
<keyword evidence="5" id="KW-0812">Transmembrane</keyword>
<dbReference type="Pfam" id="PF00175">
    <property type="entry name" value="NAD_binding_1"/>
    <property type="match status" value="1"/>
</dbReference>
<keyword evidence="3" id="KW-0249">Electron transport</keyword>
<dbReference type="GO" id="GO:0005829">
    <property type="term" value="C:cytosol"/>
    <property type="evidence" value="ECO:0007669"/>
    <property type="project" value="TreeGrafter"/>
</dbReference>
<keyword evidence="3" id="KW-0813">Transport</keyword>
<evidence type="ECO:0000313" key="9">
    <source>
        <dbReference type="Proteomes" id="UP000241421"/>
    </source>
</evidence>
<dbReference type="InterPro" id="IPR017938">
    <property type="entry name" value="Riboflavin_synthase-like_b-brl"/>
</dbReference>
<dbReference type="InterPro" id="IPR001709">
    <property type="entry name" value="Flavoprot_Pyr_Nucl_cyt_Rdtase"/>
</dbReference>
<evidence type="ECO:0000256" key="5">
    <source>
        <dbReference type="SAM" id="Phobius"/>
    </source>
</evidence>
<evidence type="ECO:0000256" key="1">
    <source>
        <dbReference type="ARBA" id="ARBA00022630"/>
    </source>
</evidence>
<dbReference type="CDD" id="cd06200">
    <property type="entry name" value="SiR_like1"/>
    <property type="match status" value="1"/>
</dbReference>
<keyword evidence="5" id="KW-0472">Membrane</keyword>
<dbReference type="Gene3D" id="3.40.50.360">
    <property type="match status" value="1"/>
</dbReference>
<dbReference type="SUPFAM" id="SSF52343">
    <property type="entry name" value="Ferredoxin reductase-like, C-terminal NADP-linked domain"/>
    <property type="match status" value="1"/>
</dbReference>
<keyword evidence="1" id="KW-0285">Flavoprotein</keyword>
<dbReference type="InterPro" id="IPR029039">
    <property type="entry name" value="Flavoprotein-like_sf"/>
</dbReference>
<dbReference type="Gene3D" id="2.40.30.10">
    <property type="entry name" value="Translation factors"/>
    <property type="match status" value="1"/>
</dbReference>
<evidence type="ECO:0000256" key="2">
    <source>
        <dbReference type="ARBA" id="ARBA00022643"/>
    </source>
</evidence>
<evidence type="ECO:0000259" key="6">
    <source>
        <dbReference type="PROSITE" id="PS50902"/>
    </source>
</evidence>
<dbReference type="PANTHER" id="PTHR19384">
    <property type="entry name" value="NITRIC OXIDE SYNTHASE-RELATED"/>
    <property type="match status" value="1"/>
</dbReference>
<keyword evidence="9" id="KW-1185">Reference proteome</keyword>
<dbReference type="InterPro" id="IPR008254">
    <property type="entry name" value="Flavodoxin/NO_synth"/>
</dbReference>
<keyword evidence="5" id="KW-1133">Transmembrane helix</keyword>
<dbReference type="InterPro" id="IPR001094">
    <property type="entry name" value="Flavdoxin-like"/>
</dbReference>
<dbReference type="SUPFAM" id="SSF52218">
    <property type="entry name" value="Flavoproteins"/>
    <property type="match status" value="1"/>
</dbReference>
<evidence type="ECO:0000256" key="3">
    <source>
        <dbReference type="ARBA" id="ARBA00022982"/>
    </source>
</evidence>
<reference evidence="8 9" key="1">
    <citation type="submission" date="2018-04" db="EMBL/GenBank/DDBJ databases">
        <title>Massilia violaceinigra sp. nov., a novel purple-pigmented bacterium isolated from Tianshan glacier, Xinjiang, China.</title>
        <authorList>
            <person name="Wang H."/>
        </authorList>
    </citation>
    <scope>NUCLEOTIDE SEQUENCE [LARGE SCALE GENOMIC DNA]</scope>
    <source>
        <strain evidence="8 9">B448-2</strain>
    </source>
</reference>
<dbReference type="EMBL" id="PXWF02000245">
    <property type="protein sequence ID" value="PWF46132.1"/>
    <property type="molecule type" value="Genomic_DNA"/>
</dbReference>
<dbReference type="Pfam" id="PF00258">
    <property type="entry name" value="Flavodoxin_1"/>
    <property type="match status" value="1"/>
</dbReference>
<dbReference type="PANTHER" id="PTHR19384:SF17">
    <property type="entry name" value="NADPH--CYTOCHROME P450 REDUCTASE"/>
    <property type="match status" value="1"/>
</dbReference>
<dbReference type="GO" id="GO:0003958">
    <property type="term" value="F:NADPH-hemoprotein reductase activity"/>
    <property type="evidence" value="ECO:0007669"/>
    <property type="project" value="UniProtKB-EC"/>
</dbReference>
<gene>
    <name evidence="8" type="ORF">C7C56_016585</name>
</gene>
<feature type="domain" description="FAD-binding FR-type" evidence="7">
    <location>
        <begin position="193"/>
        <end position="305"/>
    </location>
</feature>